<gene>
    <name evidence="2" type="ORF">Mag101_06785</name>
</gene>
<dbReference type="Pfam" id="PF01370">
    <property type="entry name" value="Epimerase"/>
    <property type="match status" value="1"/>
</dbReference>
<dbReference type="OrthoDB" id="9801056at2"/>
<proteinExistence type="predicted"/>
<dbReference type="InterPro" id="IPR001509">
    <property type="entry name" value="Epimerase_deHydtase"/>
</dbReference>
<dbReference type="STRING" id="260552.Mag101_06785"/>
<reference evidence="2" key="1">
    <citation type="submission" date="2017-02" db="EMBL/GenBank/DDBJ databases">
        <title>Genome of Microbulbifer agarilyticus GP101.</title>
        <authorList>
            <person name="Jung J."/>
            <person name="Bae S.S."/>
            <person name="Baek K."/>
        </authorList>
    </citation>
    <scope>NUCLEOTIDE SEQUENCE [LARGE SCALE GENOMIC DNA]</scope>
    <source>
        <strain evidence="2">GP101</strain>
    </source>
</reference>
<dbReference type="KEGG" id="maga:Mag101_06785"/>
<sequence length="341" mass="37236">MTEKRVLITGAAGYVGHLLGESLSKNMSVVGVDVAHREACFPIFNMDICDEALVELIRAERVTHVVHLASVMSAGRDRAREYKIDVEGTRNVLNACVRAGVVHFTLTSSGAAYGYHADNPAWLQESDALRGNPEFAYSDHKRLIEEMLAEYRQNHPELKQLVFRPCAIVGATTNSKISALFSGRSILDPGAHNSPFVFIWDQDVVGAIEYGVTRDAAGIYNLAGDGALTPAEIARLLNKPLRRPPVWLLKALLAISFGLRLGDAHPAQVRFLQYRPVLLNTRLKSELGYQPQKTSAETFAFFAEHALGRKVDLSDAQITYCSDSSGSDGAQRVATNEGAAV</sequence>
<dbReference type="InterPro" id="IPR050177">
    <property type="entry name" value="Lipid_A_modif_metabolic_enz"/>
</dbReference>
<dbReference type="Gene3D" id="3.40.50.720">
    <property type="entry name" value="NAD(P)-binding Rossmann-like Domain"/>
    <property type="match status" value="1"/>
</dbReference>
<feature type="domain" description="NAD-dependent epimerase/dehydratase" evidence="1">
    <location>
        <begin position="6"/>
        <end position="179"/>
    </location>
</feature>
<name>A0A1Q2M567_9GAMM</name>
<protein>
    <submittedName>
        <fullName evidence="2">Epimerase</fullName>
    </submittedName>
</protein>
<dbReference type="EMBL" id="CP019650">
    <property type="protein sequence ID" value="AQQ67372.1"/>
    <property type="molecule type" value="Genomic_DNA"/>
</dbReference>
<dbReference type="Proteomes" id="UP000188219">
    <property type="component" value="Chromosome"/>
</dbReference>
<keyword evidence="3" id="KW-1185">Reference proteome</keyword>
<dbReference type="AlphaFoldDB" id="A0A1Q2M567"/>
<dbReference type="PANTHER" id="PTHR43245">
    <property type="entry name" value="BIFUNCTIONAL POLYMYXIN RESISTANCE PROTEIN ARNA"/>
    <property type="match status" value="1"/>
</dbReference>
<dbReference type="SUPFAM" id="SSF51735">
    <property type="entry name" value="NAD(P)-binding Rossmann-fold domains"/>
    <property type="match status" value="1"/>
</dbReference>
<dbReference type="InterPro" id="IPR036291">
    <property type="entry name" value="NAD(P)-bd_dom_sf"/>
</dbReference>
<organism evidence="2 3">
    <name type="scientific">Microbulbifer agarilyticus</name>
    <dbReference type="NCBI Taxonomy" id="260552"/>
    <lineage>
        <taxon>Bacteria</taxon>
        <taxon>Pseudomonadati</taxon>
        <taxon>Pseudomonadota</taxon>
        <taxon>Gammaproteobacteria</taxon>
        <taxon>Cellvibrionales</taxon>
        <taxon>Microbulbiferaceae</taxon>
        <taxon>Microbulbifer</taxon>
    </lineage>
</organism>
<accession>A0A1Q2M567</accession>
<dbReference type="CDD" id="cd05240">
    <property type="entry name" value="UDP_G4E_3_SDR_e"/>
    <property type="match status" value="1"/>
</dbReference>
<evidence type="ECO:0000313" key="2">
    <source>
        <dbReference type="EMBL" id="AQQ67372.1"/>
    </source>
</evidence>
<evidence type="ECO:0000259" key="1">
    <source>
        <dbReference type="Pfam" id="PF01370"/>
    </source>
</evidence>
<dbReference type="RefSeq" id="WP_077402549.1">
    <property type="nucleotide sequence ID" value="NZ_CP019650.1"/>
</dbReference>
<evidence type="ECO:0000313" key="3">
    <source>
        <dbReference type="Proteomes" id="UP000188219"/>
    </source>
</evidence>